<organism evidence="1 2">
    <name type="scientific">Vibrio zhanjiangensis</name>
    <dbReference type="NCBI Taxonomy" id="1046128"/>
    <lineage>
        <taxon>Bacteria</taxon>
        <taxon>Pseudomonadati</taxon>
        <taxon>Pseudomonadota</taxon>
        <taxon>Gammaproteobacteria</taxon>
        <taxon>Vibrionales</taxon>
        <taxon>Vibrionaceae</taxon>
        <taxon>Vibrio</taxon>
    </lineage>
</organism>
<accession>A0ABQ6EV19</accession>
<dbReference type="RefSeq" id="WP_284190484.1">
    <property type="nucleotide sequence ID" value="NZ_BSPW01000009.1"/>
</dbReference>
<dbReference type="EMBL" id="BSPW01000009">
    <property type="protein sequence ID" value="GLT16556.1"/>
    <property type="molecule type" value="Genomic_DNA"/>
</dbReference>
<comment type="caution">
    <text evidence="1">The sequence shown here is derived from an EMBL/GenBank/DDBJ whole genome shotgun (WGS) entry which is preliminary data.</text>
</comment>
<evidence type="ECO:0000313" key="2">
    <source>
        <dbReference type="Proteomes" id="UP001157138"/>
    </source>
</evidence>
<dbReference type="Proteomes" id="UP001157138">
    <property type="component" value="Unassembled WGS sequence"/>
</dbReference>
<protein>
    <submittedName>
        <fullName evidence="1">Uncharacterized protein</fullName>
    </submittedName>
</protein>
<name>A0ABQ6EV19_9VIBR</name>
<evidence type="ECO:0000313" key="1">
    <source>
        <dbReference type="EMBL" id="GLT16556.1"/>
    </source>
</evidence>
<proteinExistence type="predicted"/>
<reference evidence="2" key="1">
    <citation type="journal article" date="2019" name="Int. J. Syst. Evol. Microbiol.">
        <title>The Global Catalogue of Microorganisms (GCM) 10K type strain sequencing project: providing services to taxonomists for standard genome sequencing and annotation.</title>
        <authorList>
            <consortium name="The Broad Institute Genomics Platform"/>
            <consortium name="The Broad Institute Genome Sequencing Center for Infectious Disease"/>
            <person name="Wu L."/>
            <person name="Ma J."/>
        </authorList>
    </citation>
    <scope>NUCLEOTIDE SEQUENCE [LARGE SCALE GENOMIC DNA]</scope>
    <source>
        <strain evidence="2">NBRC 108723</strain>
    </source>
</reference>
<sequence>MTDKPRGRGIDGIYKNSELPPPYVVTETKYRTEAGKYIDGDGIAKDTVLSTTKGSKGYKSAKQMSDDWIEPRMKDELTRSQLTSISMEGYERWLMIVDNSGEVINITKLDEKARAIAKVEL</sequence>
<gene>
    <name evidence="1" type="ORF">GCM10007938_03320</name>
</gene>
<keyword evidence="2" id="KW-1185">Reference proteome</keyword>